<dbReference type="EMBL" id="JARJLG010000090">
    <property type="protein sequence ID" value="KAJ7748314.1"/>
    <property type="molecule type" value="Genomic_DNA"/>
</dbReference>
<accession>A0AAD7N7Y7</accession>
<comment type="caution">
    <text evidence="2">The sequence shown here is derived from an EMBL/GenBank/DDBJ whole genome shotgun (WGS) entry which is preliminary data.</text>
</comment>
<evidence type="ECO:0000256" key="1">
    <source>
        <dbReference type="SAM" id="MobiDB-lite"/>
    </source>
</evidence>
<dbReference type="AlphaFoldDB" id="A0AAD7N7Y7"/>
<feature type="compositionally biased region" description="Basic and acidic residues" evidence="1">
    <location>
        <begin position="176"/>
        <end position="192"/>
    </location>
</feature>
<evidence type="ECO:0000313" key="2">
    <source>
        <dbReference type="EMBL" id="KAJ7748314.1"/>
    </source>
</evidence>
<reference evidence="2" key="1">
    <citation type="submission" date="2023-03" db="EMBL/GenBank/DDBJ databases">
        <title>Massive genome expansion in bonnet fungi (Mycena s.s.) driven by repeated elements and novel gene families across ecological guilds.</title>
        <authorList>
            <consortium name="Lawrence Berkeley National Laboratory"/>
            <person name="Harder C.B."/>
            <person name="Miyauchi S."/>
            <person name="Viragh M."/>
            <person name="Kuo A."/>
            <person name="Thoen E."/>
            <person name="Andreopoulos B."/>
            <person name="Lu D."/>
            <person name="Skrede I."/>
            <person name="Drula E."/>
            <person name="Henrissat B."/>
            <person name="Morin E."/>
            <person name="Kohler A."/>
            <person name="Barry K."/>
            <person name="LaButti K."/>
            <person name="Morin E."/>
            <person name="Salamov A."/>
            <person name="Lipzen A."/>
            <person name="Mereny Z."/>
            <person name="Hegedus B."/>
            <person name="Baldrian P."/>
            <person name="Stursova M."/>
            <person name="Weitz H."/>
            <person name="Taylor A."/>
            <person name="Grigoriev I.V."/>
            <person name="Nagy L.G."/>
            <person name="Martin F."/>
            <person name="Kauserud H."/>
        </authorList>
    </citation>
    <scope>NUCLEOTIDE SEQUENCE</scope>
    <source>
        <strain evidence="2">CBHHK188m</strain>
    </source>
</reference>
<keyword evidence="3" id="KW-1185">Reference proteome</keyword>
<sequence length="282" mass="30313">MPLVAFDPPAVVSARIPRSRDAQGSPPVVPTVTLFCGPWRVQFLPVDEHIPPPRRQRLITPKSNGCGTRIHAAAVPKRGGMHRMWRGSTKESADVVISLEDRYVPRTLQGVVRTLRSPCGSDRSGNPLGALIARCSPHTRQESPNSVYEFAVSAVSPPLPPQSGPSNTQTGSASGTDEHASSPTTWRDDEPTPRPGVGIGRRPNPNGSGFIYTEYPSRNGPNSLEACRTNGSALFSTARGSSPRPALPGPDATAEITRFEATGREFFQSLFDTQNTIRRAAS</sequence>
<evidence type="ECO:0000313" key="3">
    <source>
        <dbReference type="Proteomes" id="UP001215280"/>
    </source>
</evidence>
<organism evidence="2 3">
    <name type="scientific">Mycena maculata</name>
    <dbReference type="NCBI Taxonomy" id="230809"/>
    <lineage>
        <taxon>Eukaryota</taxon>
        <taxon>Fungi</taxon>
        <taxon>Dikarya</taxon>
        <taxon>Basidiomycota</taxon>
        <taxon>Agaricomycotina</taxon>
        <taxon>Agaricomycetes</taxon>
        <taxon>Agaricomycetidae</taxon>
        <taxon>Agaricales</taxon>
        <taxon>Marasmiineae</taxon>
        <taxon>Mycenaceae</taxon>
        <taxon>Mycena</taxon>
    </lineage>
</organism>
<feature type="compositionally biased region" description="Polar residues" evidence="1">
    <location>
        <begin position="164"/>
        <end position="175"/>
    </location>
</feature>
<name>A0AAD7N7Y7_9AGAR</name>
<gene>
    <name evidence="2" type="ORF">DFH07DRAFT_1036652</name>
</gene>
<feature type="region of interest" description="Disordered" evidence="1">
    <location>
        <begin position="155"/>
        <end position="223"/>
    </location>
</feature>
<proteinExistence type="predicted"/>
<dbReference type="Proteomes" id="UP001215280">
    <property type="component" value="Unassembled WGS sequence"/>
</dbReference>
<protein>
    <submittedName>
        <fullName evidence="2">Uncharacterized protein</fullName>
    </submittedName>
</protein>